<dbReference type="GO" id="GO:0006310">
    <property type="term" value="P:DNA recombination"/>
    <property type="evidence" value="ECO:0007669"/>
    <property type="project" value="InterPro"/>
</dbReference>
<dbReference type="Gene3D" id="1.10.443.10">
    <property type="entry name" value="Intergrase catalytic core"/>
    <property type="match status" value="1"/>
</dbReference>
<dbReference type="InterPro" id="IPR013762">
    <property type="entry name" value="Integrase-like_cat_sf"/>
</dbReference>
<reference evidence="2" key="1">
    <citation type="submission" date="2014-04" db="EMBL/GenBank/DDBJ databases">
        <title>Evolutionary Origins and Diversification of the Mycorrhizal Mutualists.</title>
        <authorList>
            <consortium name="DOE Joint Genome Institute"/>
            <consortium name="Mycorrhizal Genomics Consortium"/>
            <person name="Kohler A."/>
            <person name="Kuo A."/>
            <person name="Nagy L.G."/>
            <person name="Floudas D."/>
            <person name="Copeland A."/>
            <person name="Barry K.W."/>
            <person name="Cichocki N."/>
            <person name="Veneault-Fourrey C."/>
            <person name="LaButti K."/>
            <person name="Lindquist E.A."/>
            <person name="Lipzen A."/>
            <person name="Lundell T."/>
            <person name="Morin E."/>
            <person name="Murat C."/>
            <person name="Riley R."/>
            <person name="Ohm R."/>
            <person name="Sun H."/>
            <person name="Tunlid A."/>
            <person name="Henrissat B."/>
            <person name="Grigoriev I.V."/>
            <person name="Hibbett D.S."/>
            <person name="Martin F."/>
        </authorList>
    </citation>
    <scope>NUCLEOTIDE SEQUENCE [LARGE SCALE GENOMIC DNA]</scope>
    <source>
        <strain evidence="2">FD-334 SS-4</strain>
    </source>
</reference>
<proteinExistence type="predicted"/>
<protein>
    <submittedName>
        <fullName evidence="1">Uncharacterized protein</fullName>
    </submittedName>
</protein>
<accession>A0A0D2P8K6</accession>
<dbReference type="GO" id="GO:0003677">
    <property type="term" value="F:DNA binding"/>
    <property type="evidence" value="ECO:0007669"/>
    <property type="project" value="InterPro"/>
</dbReference>
<evidence type="ECO:0000313" key="2">
    <source>
        <dbReference type="Proteomes" id="UP000054270"/>
    </source>
</evidence>
<sequence length="55" mass="6554">TSEQLLEMFRNNLLDIDMDPIPYGTRSFRRGGCQHLSSERRWTLRHICEWGGWST</sequence>
<feature type="non-terminal residue" evidence="1">
    <location>
        <position position="1"/>
    </location>
</feature>
<dbReference type="STRING" id="945553.A0A0D2P8K6"/>
<evidence type="ECO:0000313" key="1">
    <source>
        <dbReference type="EMBL" id="KJA24981.1"/>
    </source>
</evidence>
<name>A0A0D2P8K6_HYPSF</name>
<gene>
    <name evidence="1" type="ORF">HYPSUDRAFT_135454</name>
</gene>
<dbReference type="Proteomes" id="UP000054270">
    <property type="component" value="Unassembled WGS sequence"/>
</dbReference>
<organism evidence="1 2">
    <name type="scientific">Hypholoma sublateritium (strain FD-334 SS-4)</name>
    <dbReference type="NCBI Taxonomy" id="945553"/>
    <lineage>
        <taxon>Eukaryota</taxon>
        <taxon>Fungi</taxon>
        <taxon>Dikarya</taxon>
        <taxon>Basidiomycota</taxon>
        <taxon>Agaricomycotina</taxon>
        <taxon>Agaricomycetes</taxon>
        <taxon>Agaricomycetidae</taxon>
        <taxon>Agaricales</taxon>
        <taxon>Agaricineae</taxon>
        <taxon>Strophariaceae</taxon>
        <taxon>Hypholoma</taxon>
    </lineage>
</organism>
<dbReference type="OMA" id="HICEWGG"/>
<dbReference type="EMBL" id="KN817534">
    <property type="protein sequence ID" value="KJA24981.1"/>
    <property type="molecule type" value="Genomic_DNA"/>
</dbReference>
<keyword evidence="2" id="KW-1185">Reference proteome</keyword>
<dbReference type="OrthoDB" id="3163890at2759"/>
<dbReference type="GO" id="GO:0015074">
    <property type="term" value="P:DNA integration"/>
    <property type="evidence" value="ECO:0007669"/>
    <property type="project" value="InterPro"/>
</dbReference>
<dbReference type="AlphaFoldDB" id="A0A0D2P8K6"/>